<proteinExistence type="predicted"/>
<dbReference type="Proteomes" id="UP000472240">
    <property type="component" value="Chromosome 17"/>
</dbReference>
<dbReference type="InterPro" id="IPR036397">
    <property type="entry name" value="RNaseH_sf"/>
</dbReference>
<feature type="region of interest" description="Disordered" evidence="1">
    <location>
        <begin position="55"/>
        <end position="74"/>
    </location>
</feature>
<dbReference type="Gene3D" id="3.30.420.10">
    <property type="entry name" value="Ribonuclease H-like superfamily/Ribonuclease H"/>
    <property type="match status" value="1"/>
</dbReference>
<dbReference type="InterPro" id="IPR001888">
    <property type="entry name" value="Transposase_1"/>
</dbReference>
<evidence type="ECO:0000313" key="3">
    <source>
        <dbReference type="EMBL" id="KAF6313066.1"/>
    </source>
</evidence>
<reference evidence="4 5" key="3">
    <citation type="submission" date="2018-12" db="EMBL/GenBank/DDBJ databases">
        <title>G10K-VGP greater horseshoe bat female genome, primary haplotype.</title>
        <authorList>
            <person name="Teeling E."/>
            <person name="Myers G."/>
            <person name="Vernes S."/>
            <person name="Pippel M."/>
            <person name="Winkler S."/>
            <person name="Fedrigo O."/>
            <person name="Rhie A."/>
            <person name="Koren S."/>
            <person name="Phillippy A."/>
            <person name="Lewin H."/>
            <person name="Damas J."/>
            <person name="Howe K."/>
            <person name="Mountcastle J."/>
            <person name="Jarvis E.D."/>
        </authorList>
    </citation>
    <scope>NUCLEOTIDE SEQUENCE [LARGE SCALE GENOMIC DNA]</scope>
</reference>
<protein>
    <recommendedName>
        <fullName evidence="2">Mos1 transposase HTH domain-containing protein</fullName>
    </recommendedName>
</protein>
<sequence length="348" mass="40624">MDYEQRINMKFCFKLHKSAKETHEMLKLVYGDAAVTMKTVYKWFERFRNGCESIKDEERSGRPSTSKTQANVERVSEMMRSNRRLTIREISEDLNISYGSVQSILTTDLNMRRASANFVPHVLTVEQKQQRLSISLELRDRAASDSSFLRHVITGGETWVCGYGPETKVQISQWKSLSSPHAKKRRQSRCNIKVMLIVFFDLGGIVRAEFVSRNTTVNSEYYKGLLERLRNDVRRKRPEKWANGFILHHDSDPCHTSLLVRQFLSNENITVCPHPPYSRDLAPCDFWLFPKVKMTVKGKCFESIQDMEAATTAQLETLTKEDFQNCFRKWQERWDKCIQSEGEYFEGD</sequence>
<dbReference type="PANTHER" id="PTHR46060:SF1">
    <property type="entry name" value="MARINER MOS1 TRANSPOSASE-LIKE PROTEIN"/>
    <property type="match status" value="1"/>
</dbReference>
<dbReference type="Pfam" id="PF17906">
    <property type="entry name" value="HTH_48"/>
    <property type="match status" value="1"/>
</dbReference>
<dbReference type="Ensembl" id="ENSRFET00010025238.1">
    <property type="protein sequence ID" value="ENSRFEP00010023199.1"/>
    <property type="gene ID" value="ENSRFEG00010015554.1"/>
</dbReference>
<feature type="compositionally biased region" description="Polar residues" evidence="1">
    <location>
        <begin position="62"/>
        <end position="71"/>
    </location>
</feature>
<dbReference type="AlphaFoldDB" id="A0A671FHD5"/>
<feature type="domain" description="Mos1 transposase HTH" evidence="2">
    <location>
        <begin position="6"/>
        <end position="50"/>
    </location>
</feature>
<dbReference type="Pfam" id="PF01359">
    <property type="entry name" value="Transposase_1"/>
    <property type="match status" value="1"/>
</dbReference>
<evidence type="ECO:0000256" key="1">
    <source>
        <dbReference type="SAM" id="MobiDB-lite"/>
    </source>
</evidence>
<organism evidence="4 5">
    <name type="scientific">Rhinolophus ferrumequinum</name>
    <name type="common">Greater horseshoe bat</name>
    <dbReference type="NCBI Taxonomy" id="59479"/>
    <lineage>
        <taxon>Eukaryota</taxon>
        <taxon>Metazoa</taxon>
        <taxon>Chordata</taxon>
        <taxon>Craniata</taxon>
        <taxon>Vertebrata</taxon>
        <taxon>Euteleostomi</taxon>
        <taxon>Mammalia</taxon>
        <taxon>Eutheria</taxon>
        <taxon>Laurasiatheria</taxon>
        <taxon>Chiroptera</taxon>
        <taxon>Yinpterochiroptera</taxon>
        <taxon>Rhinolophoidea</taxon>
        <taxon>Rhinolophidae</taxon>
        <taxon>Rhinolophinae</taxon>
        <taxon>Rhinolophus</taxon>
    </lineage>
</organism>
<name>A0A671FHD5_RHIFE</name>
<evidence type="ECO:0000259" key="2">
    <source>
        <dbReference type="Pfam" id="PF17906"/>
    </source>
</evidence>
<dbReference type="Proteomes" id="UP000585614">
    <property type="component" value="Unassembled WGS sequence"/>
</dbReference>
<reference evidence="4 5" key="2">
    <citation type="journal article" date="2018" name="Annu Rev Anim Biosci">
        <title>Bat Biology, Genomes, and the Bat1K Project: To Generate Chromosome-Level Genomes for All Living Bat Species.</title>
        <authorList>
            <person name="Teeling E.C."/>
            <person name="Vernes S.C."/>
            <person name="Davalos L.M."/>
            <person name="Ray D.A."/>
            <person name="Gilbert M.T.P."/>
            <person name="Myers E."/>
        </authorList>
    </citation>
    <scope>NUCLEOTIDE SEQUENCE</scope>
</reference>
<dbReference type="OMA" id="AKETHEM"/>
<dbReference type="GO" id="GO:0003676">
    <property type="term" value="F:nucleic acid binding"/>
    <property type="evidence" value="ECO:0007669"/>
    <property type="project" value="InterPro"/>
</dbReference>
<evidence type="ECO:0000313" key="4">
    <source>
        <dbReference type="Ensembl" id="ENSRFEP00010023199.1"/>
    </source>
</evidence>
<evidence type="ECO:0000313" key="5">
    <source>
        <dbReference type="Proteomes" id="UP000472240"/>
    </source>
</evidence>
<evidence type="ECO:0000313" key="6">
    <source>
        <dbReference type="Proteomes" id="UP000585614"/>
    </source>
</evidence>
<dbReference type="EMBL" id="JACAGC010000016">
    <property type="protein sequence ID" value="KAF6313066.1"/>
    <property type="molecule type" value="Genomic_DNA"/>
</dbReference>
<dbReference type="PANTHER" id="PTHR46060">
    <property type="entry name" value="MARINER MOS1 TRANSPOSASE-LIKE PROTEIN"/>
    <property type="match status" value="1"/>
</dbReference>
<dbReference type="Gene3D" id="1.10.10.1450">
    <property type="match status" value="1"/>
</dbReference>
<reference evidence="4 5" key="1">
    <citation type="journal article" date="2015" name="Annu Rev Anim Biosci">
        <title>The Genome 10K Project: a way forward.</title>
        <authorList>
            <person name="Koepfli K.P."/>
            <person name="Paten B."/>
            <person name="O'Brien S.J."/>
            <person name="Koepfli K.P."/>
            <person name="Paten B."/>
            <person name="Antunes A."/>
            <person name="Belov K."/>
            <person name="Bustamante C."/>
            <person name="Castoe T.A."/>
            <person name="Clawson H."/>
            <person name="Crawford A.J."/>
            <person name="Diekhans M."/>
            <person name="Distel D."/>
            <person name="Durbin R."/>
            <person name="Earl D."/>
            <person name="Fujita M.K."/>
            <person name="Gamble T."/>
            <person name="Georges A."/>
            <person name="Gemmell N."/>
            <person name="Gilbert M.T."/>
            <person name="Graves J.M."/>
            <person name="Green R.E."/>
            <person name="Hickey G."/>
            <person name="Jarvis E.D."/>
            <person name="Johnson W."/>
            <person name="Komissarov A."/>
            <person name="Korf I."/>
            <person name="Kuhn R."/>
            <person name="Larkin D.M."/>
            <person name="Lewin H."/>
            <person name="Lopez J.V."/>
            <person name="Ma J."/>
            <person name="Marques-Bonet T."/>
            <person name="Miller W."/>
            <person name="Murphy R."/>
            <person name="Pevzner P."/>
            <person name="Shapiro B."/>
            <person name="Steiner C."/>
            <person name="Tamazian G."/>
            <person name="Venkatesh B."/>
            <person name="Wang J."/>
            <person name="Wayne R."/>
            <person name="Wiley E."/>
            <person name="Yang H."/>
            <person name="Zhang G."/>
            <person name="Haussler D."/>
            <person name="Ryder O."/>
            <person name="O'Brien S.J."/>
        </authorList>
    </citation>
    <scope>NUCLEOTIDE SEQUENCE</scope>
</reference>
<dbReference type="GeneTree" id="ENSGT00940000164451"/>
<gene>
    <name evidence="3" type="ORF">mRhiFer1_008589</name>
</gene>
<reference evidence="4" key="5">
    <citation type="submission" date="2025-05" db="UniProtKB">
        <authorList>
            <consortium name="Ensembl"/>
        </authorList>
    </citation>
    <scope>IDENTIFICATION</scope>
</reference>
<accession>A0A671FHD5</accession>
<reference evidence="3 6" key="4">
    <citation type="journal article" date="2020" name="Nature">
        <title>Six reference-quality genomes reveal evolution of bat adaptations.</title>
        <authorList>
            <person name="Jebb D."/>
            <person name="Huang Z."/>
            <person name="Pippel M."/>
            <person name="Hughes G.M."/>
            <person name="Lavrichenko K."/>
            <person name="Devanna P."/>
            <person name="Winkler S."/>
            <person name="Jermiin L.S."/>
            <person name="Skirmuntt E.C."/>
            <person name="Katzourakis A."/>
            <person name="Burkitt-Gray L."/>
            <person name="Ray D.A."/>
            <person name="Sullivan K.A.M."/>
            <person name="Roscito J.G."/>
            <person name="Kirilenko B.M."/>
            <person name="Davalos L.M."/>
            <person name="Corthals A.P."/>
            <person name="Power M.L."/>
            <person name="Jones G."/>
            <person name="Ransome R.D."/>
            <person name="Dechmann D.K.N."/>
            <person name="Locatelli A.G."/>
            <person name="Puechmaille S.J."/>
            <person name="Fedrigo O."/>
            <person name="Jarvis E.D."/>
            <person name="Hiller M."/>
            <person name="Vernes S.C."/>
            <person name="Myers E.W."/>
            <person name="Teeling E.C."/>
        </authorList>
    </citation>
    <scope>NUCLEOTIDE SEQUENCE [LARGE SCALE GENOMIC DNA]</scope>
    <source>
        <strain evidence="3">MRhiFer1</strain>
        <tissue evidence="3">Lung</tissue>
    </source>
</reference>
<dbReference type="InterPro" id="IPR052709">
    <property type="entry name" value="Transposase-MT_Hybrid"/>
</dbReference>
<keyword evidence="5" id="KW-1185">Reference proteome</keyword>
<dbReference type="InterPro" id="IPR041426">
    <property type="entry name" value="Mos1_HTH"/>
</dbReference>